<feature type="domain" description="DUF7344" evidence="1">
    <location>
        <begin position="128"/>
        <end position="206"/>
    </location>
</feature>
<dbReference type="Gene3D" id="1.10.10.10">
    <property type="entry name" value="Winged helix-like DNA-binding domain superfamily/Winged helix DNA-binding domain"/>
    <property type="match status" value="1"/>
</dbReference>
<dbReference type="EMBL" id="AOIT01000059">
    <property type="protein sequence ID" value="ELZ17596.1"/>
    <property type="molecule type" value="Genomic_DNA"/>
</dbReference>
<feature type="domain" description="DUF7344" evidence="1">
    <location>
        <begin position="18"/>
        <end position="97"/>
    </location>
</feature>
<dbReference type="STRING" id="1230457.C476_15008"/>
<dbReference type="AlphaFoldDB" id="M0C2T7"/>
<proteinExistence type="predicted"/>
<sequence length="258" mass="28205">MSNSASSGSTAAVRDEFFDALADARRRTVLQVVYQRSPDELEKDDLARHLAAVTMDTRPAEVTDDDYQGALVDIHHRLVPSLTDAGLLETVDDETVVLGDHPAFDDSLLEGIVSARHDADDATLDAVFRALAADRRRTVLSILAEEDRPLETETLARRVAAREAETAEREVAQERVDEVATTFVHVHGPMLADASLVDYDAETGRVVDVDHPIVDPEWIRPGNAAATATGESATVERHVDDATPATHQLIYRARPRSP</sequence>
<protein>
    <recommendedName>
        <fullName evidence="1">DUF7344 domain-containing protein</fullName>
    </recommendedName>
</protein>
<dbReference type="RefSeq" id="WP_008014374.1">
    <property type="nucleotide sequence ID" value="NZ_AOIT01000059.1"/>
</dbReference>
<accession>M0C2T7</accession>
<reference evidence="2 3" key="1">
    <citation type="journal article" date="2014" name="PLoS Genet.">
        <title>Phylogenetically driven sequencing of extremely halophilic archaea reveals strategies for static and dynamic osmo-response.</title>
        <authorList>
            <person name="Becker E.A."/>
            <person name="Seitzer P.M."/>
            <person name="Tritt A."/>
            <person name="Larsen D."/>
            <person name="Krusor M."/>
            <person name="Yao A.I."/>
            <person name="Wu D."/>
            <person name="Madern D."/>
            <person name="Eisen J.A."/>
            <person name="Darling A.E."/>
            <person name="Facciotti M.T."/>
        </authorList>
    </citation>
    <scope>NUCLEOTIDE SEQUENCE [LARGE SCALE GENOMIC DNA]</scope>
    <source>
        <strain evidence="2 3">JCM 13563</strain>
    </source>
</reference>
<dbReference type="Proteomes" id="UP000011615">
    <property type="component" value="Unassembled WGS sequence"/>
</dbReference>
<dbReference type="OrthoDB" id="194397at2157"/>
<gene>
    <name evidence="2" type="ORF">C476_15008</name>
</gene>
<evidence type="ECO:0000313" key="2">
    <source>
        <dbReference type="EMBL" id="ELZ17596.1"/>
    </source>
</evidence>
<evidence type="ECO:0000313" key="3">
    <source>
        <dbReference type="Proteomes" id="UP000011615"/>
    </source>
</evidence>
<dbReference type="InterPro" id="IPR036388">
    <property type="entry name" value="WH-like_DNA-bd_sf"/>
</dbReference>
<keyword evidence="3" id="KW-1185">Reference proteome</keyword>
<dbReference type="InterPro" id="IPR055768">
    <property type="entry name" value="DUF7344"/>
</dbReference>
<dbReference type="Pfam" id="PF24035">
    <property type="entry name" value="DUF7344"/>
    <property type="match status" value="2"/>
</dbReference>
<name>M0C2T7_9EURY</name>
<organism evidence="2 3">
    <name type="scientific">Natrinema limicola JCM 13563</name>
    <dbReference type="NCBI Taxonomy" id="1230457"/>
    <lineage>
        <taxon>Archaea</taxon>
        <taxon>Methanobacteriati</taxon>
        <taxon>Methanobacteriota</taxon>
        <taxon>Stenosarchaea group</taxon>
        <taxon>Halobacteria</taxon>
        <taxon>Halobacteriales</taxon>
        <taxon>Natrialbaceae</taxon>
        <taxon>Natrinema</taxon>
    </lineage>
</organism>
<evidence type="ECO:0000259" key="1">
    <source>
        <dbReference type="Pfam" id="PF24035"/>
    </source>
</evidence>
<comment type="caution">
    <text evidence="2">The sequence shown here is derived from an EMBL/GenBank/DDBJ whole genome shotgun (WGS) entry which is preliminary data.</text>
</comment>
<dbReference type="PATRIC" id="fig|1230457.4.peg.3017"/>
<dbReference type="eggNOG" id="arCOG03828">
    <property type="taxonomic scope" value="Archaea"/>
</dbReference>